<dbReference type="EMBL" id="KR029591">
    <property type="protein sequence ID" value="AKH47296.1"/>
    <property type="molecule type" value="Genomic_DNA"/>
</dbReference>
<name>A0A0F7L8H3_9VIRU</name>
<reference evidence="1" key="1">
    <citation type="journal article" date="2015" name="Front. Microbiol.">
        <title>Combining genomic sequencing methods to explore viral diversity and reveal potential virus-host interactions.</title>
        <authorList>
            <person name="Chow C.E."/>
            <person name="Winget D.M."/>
            <person name="White R.A.III."/>
            <person name="Hallam S.J."/>
            <person name="Suttle C.A."/>
        </authorList>
    </citation>
    <scope>NUCLEOTIDE SEQUENCE</scope>
    <source>
        <strain evidence="1">H4084949</strain>
    </source>
</reference>
<accession>A0A0F7L8H3</accession>
<sequence length="186" mass="19800">MLLLLTIAAAQDYGVPPDVITNPVQAGGDIVTWAVGGSGGATVAALMGYLFRERIGSGIRAFMGHEAVPAVADPAAAVPAEGAPVISPDIEARLQRADEMLSEVRAAVSLLTRADPDTGAPLLHPGTNRKMLREVAARQDQIRDLLTEIRGLLRDTTRATDQQRATVEAMRGEVNSLREEVRSVIR</sequence>
<organism evidence="1">
    <name type="scientific">uncultured marine virus</name>
    <dbReference type="NCBI Taxonomy" id="186617"/>
    <lineage>
        <taxon>Viruses</taxon>
        <taxon>environmental samples</taxon>
    </lineage>
</organism>
<proteinExistence type="predicted"/>
<reference evidence="1" key="2">
    <citation type="submission" date="2015-03" db="EMBL/GenBank/DDBJ databases">
        <authorList>
            <person name="Chow C.-E.T."/>
            <person name="Winget D.M."/>
            <person name="White R.A.III."/>
            <person name="Hallam S.J."/>
            <person name="Suttle C.A."/>
        </authorList>
    </citation>
    <scope>NUCLEOTIDE SEQUENCE</scope>
    <source>
        <strain evidence="1">H4084949</strain>
    </source>
</reference>
<evidence type="ECO:0000313" key="1">
    <source>
        <dbReference type="EMBL" id="AKH47296.1"/>
    </source>
</evidence>
<protein>
    <submittedName>
        <fullName evidence="1">Uncharacterized protein</fullName>
    </submittedName>
</protein>